<dbReference type="Pfam" id="PF00872">
    <property type="entry name" value="Transposase_mut"/>
    <property type="match status" value="1"/>
</dbReference>
<accession>A0AAV0FJG9</accession>
<evidence type="ECO:0000256" key="1">
    <source>
        <dbReference type="ARBA" id="ARBA00022578"/>
    </source>
</evidence>
<organism evidence="4 5">
    <name type="scientific">Cuscuta epithymum</name>
    <dbReference type="NCBI Taxonomy" id="186058"/>
    <lineage>
        <taxon>Eukaryota</taxon>
        <taxon>Viridiplantae</taxon>
        <taxon>Streptophyta</taxon>
        <taxon>Embryophyta</taxon>
        <taxon>Tracheophyta</taxon>
        <taxon>Spermatophyta</taxon>
        <taxon>Magnoliopsida</taxon>
        <taxon>eudicotyledons</taxon>
        <taxon>Gunneridae</taxon>
        <taxon>Pentapetalae</taxon>
        <taxon>asterids</taxon>
        <taxon>lamiids</taxon>
        <taxon>Solanales</taxon>
        <taxon>Convolvulaceae</taxon>
        <taxon>Cuscuteae</taxon>
        <taxon>Cuscuta</taxon>
        <taxon>Cuscuta subgen. Cuscuta</taxon>
    </lineage>
</organism>
<evidence type="ECO:0000256" key="3">
    <source>
        <dbReference type="ARBA" id="ARBA00023172"/>
    </source>
</evidence>
<dbReference type="PANTHER" id="PTHR31973:SF113">
    <property type="entry name" value="PROTEIN FAR1-RELATED SEQUENCE 5-LIKE"/>
    <property type="match status" value="1"/>
</dbReference>
<dbReference type="InterPro" id="IPR001207">
    <property type="entry name" value="Transposase_mutator"/>
</dbReference>
<dbReference type="GO" id="GO:0003677">
    <property type="term" value="F:DNA binding"/>
    <property type="evidence" value="ECO:0007669"/>
    <property type="project" value="UniProtKB-KW"/>
</dbReference>
<evidence type="ECO:0000256" key="2">
    <source>
        <dbReference type="ARBA" id="ARBA00023125"/>
    </source>
</evidence>
<keyword evidence="1" id="KW-0815">Transposition</keyword>
<evidence type="ECO:0000313" key="4">
    <source>
        <dbReference type="EMBL" id="CAH9135736.1"/>
    </source>
</evidence>
<dbReference type="PANTHER" id="PTHR31973">
    <property type="entry name" value="POLYPROTEIN, PUTATIVE-RELATED"/>
    <property type="match status" value="1"/>
</dbReference>
<gene>
    <name evidence="4" type="ORF">CEPIT_LOCUS34745</name>
</gene>
<dbReference type="GO" id="GO:0004803">
    <property type="term" value="F:transposase activity"/>
    <property type="evidence" value="ECO:0007669"/>
    <property type="project" value="InterPro"/>
</dbReference>
<dbReference type="GO" id="GO:0006313">
    <property type="term" value="P:DNA transposition"/>
    <property type="evidence" value="ECO:0007669"/>
    <property type="project" value="InterPro"/>
</dbReference>
<proteinExistence type="predicted"/>
<sequence length="186" mass="21829">MYIISDRHEGILGAAKQIFPHAGHGYCVEHLRRNMVSKFRGNATDLGWKFKAAYNASTIKEYEEYMALMDSQDVRIRPWLEKIGPHRWAKCMSGSRRYDVMTSNCAESMNNVSVCAREYSVSKLIDFLRERMQKWFVERKEKAEKTQTILTKKREKHLVALQSQAAKLKVKPTSYFEFEVVDRHCR</sequence>
<protein>
    <recommendedName>
        <fullName evidence="6">MULE transposase domain-containing protein</fullName>
    </recommendedName>
</protein>
<keyword evidence="5" id="KW-1185">Reference proteome</keyword>
<evidence type="ECO:0008006" key="6">
    <source>
        <dbReference type="Google" id="ProtNLM"/>
    </source>
</evidence>
<evidence type="ECO:0000313" key="5">
    <source>
        <dbReference type="Proteomes" id="UP001152523"/>
    </source>
</evidence>
<keyword evidence="3" id="KW-0233">DNA recombination</keyword>
<keyword evidence="2" id="KW-0238">DNA-binding</keyword>
<dbReference type="AlphaFoldDB" id="A0AAV0FJG9"/>
<reference evidence="4" key="1">
    <citation type="submission" date="2022-07" db="EMBL/GenBank/DDBJ databases">
        <authorList>
            <person name="Macas J."/>
            <person name="Novak P."/>
            <person name="Neumann P."/>
        </authorList>
    </citation>
    <scope>NUCLEOTIDE SEQUENCE</scope>
</reference>
<name>A0AAV0FJG9_9ASTE</name>
<comment type="caution">
    <text evidence="4">The sequence shown here is derived from an EMBL/GenBank/DDBJ whole genome shotgun (WGS) entry which is preliminary data.</text>
</comment>
<dbReference type="Proteomes" id="UP001152523">
    <property type="component" value="Unassembled WGS sequence"/>
</dbReference>
<dbReference type="EMBL" id="CAMAPF010000991">
    <property type="protein sequence ID" value="CAH9135736.1"/>
    <property type="molecule type" value="Genomic_DNA"/>
</dbReference>